<dbReference type="Proteomes" id="UP000789739">
    <property type="component" value="Unassembled WGS sequence"/>
</dbReference>
<protein>
    <submittedName>
        <fullName evidence="2">1355_t:CDS:1</fullName>
    </submittedName>
</protein>
<accession>A0A9N9BCF1</accession>
<sequence>MPRDKEFEKALQEAEDPKNIGKGSWALPRNATPAEKTKYELCEKILGYQEDHNLSDETMARKIHLTIAETEDILFCRISKFTLDYLMNVASKLFAPAEIKVIVGNEKDSLHARTV</sequence>
<dbReference type="Gene3D" id="1.10.260.40">
    <property type="entry name" value="lambda repressor-like DNA-binding domains"/>
    <property type="match status" value="1"/>
</dbReference>
<evidence type="ECO:0000256" key="1">
    <source>
        <dbReference type="SAM" id="MobiDB-lite"/>
    </source>
</evidence>
<feature type="region of interest" description="Disordered" evidence="1">
    <location>
        <begin position="1"/>
        <end position="28"/>
    </location>
</feature>
<reference evidence="2" key="1">
    <citation type="submission" date="2021-06" db="EMBL/GenBank/DDBJ databases">
        <authorList>
            <person name="Kallberg Y."/>
            <person name="Tangrot J."/>
            <person name="Rosling A."/>
        </authorList>
    </citation>
    <scope>NUCLEOTIDE SEQUENCE</scope>
    <source>
        <strain evidence="2">BR232B</strain>
    </source>
</reference>
<dbReference type="GO" id="GO:0003677">
    <property type="term" value="F:DNA binding"/>
    <property type="evidence" value="ECO:0007669"/>
    <property type="project" value="InterPro"/>
</dbReference>
<gene>
    <name evidence="2" type="ORF">PBRASI_LOCUS5541</name>
</gene>
<keyword evidence="3" id="KW-1185">Reference proteome</keyword>
<dbReference type="AlphaFoldDB" id="A0A9N9BCF1"/>
<dbReference type="OrthoDB" id="2418036at2759"/>
<proteinExistence type="predicted"/>
<comment type="caution">
    <text evidence="2">The sequence shown here is derived from an EMBL/GenBank/DDBJ whole genome shotgun (WGS) entry which is preliminary data.</text>
</comment>
<dbReference type="EMBL" id="CAJVPI010000655">
    <property type="protein sequence ID" value="CAG8560026.1"/>
    <property type="molecule type" value="Genomic_DNA"/>
</dbReference>
<feature type="compositionally biased region" description="Basic and acidic residues" evidence="1">
    <location>
        <begin position="1"/>
        <end position="19"/>
    </location>
</feature>
<evidence type="ECO:0000313" key="2">
    <source>
        <dbReference type="EMBL" id="CAG8560026.1"/>
    </source>
</evidence>
<evidence type="ECO:0000313" key="3">
    <source>
        <dbReference type="Proteomes" id="UP000789739"/>
    </source>
</evidence>
<organism evidence="2 3">
    <name type="scientific">Paraglomus brasilianum</name>
    <dbReference type="NCBI Taxonomy" id="144538"/>
    <lineage>
        <taxon>Eukaryota</taxon>
        <taxon>Fungi</taxon>
        <taxon>Fungi incertae sedis</taxon>
        <taxon>Mucoromycota</taxon>
        <taxon>Glomeromycotina</taxon>
        <taxon>Glomeromycetes</taxon>
        <taxon>Paraglomerales</taxon>
        <taxon>Paraglomeraceae</taxon>
        <taxon>Paraglomus</taxon>
    </lineage>
</organism>
<dbReference type="InterPro" id="IPR010982">
    <property type="entry name" value="Lambda_DNA-bd_dom_sf"/>
</dbReference>
<name>A0A9N9BCF1_9GLOM</name>